<comment type="caution">
    <text evidence="1">The sequence shown here is derived from an EMBL/GenBank/DDBJ whole genome shotgun (WGS) entry which is preliminary data.</text>
</comment>
<gene>
    <name evidence="1" type="ORF">BFV95_1066</name>
</gene>
<evidence type="ECO:0000313" key="1">
    <source>
        <dbReference type="EMBL" id="OES34263.1"/>
    </source>
</evidence>
<dbReference type="Proteomes" id="UP000095392">
    <property type="component" value="Unassembled WGS sequence"/>
</dbReference>
<evidence type="ECO:0000313" key="2">
    <source>
        <dbReference type="Proteomes" id="UP000095392"/>
    </source>
</evidence>
<organism evidence="1 2">
    <name type="scientific">Alteromonas macleodii</name>
    <name type="common">Pseudoalteromonas macleodii</name>
    <dbReference type="NCBI Taxonomy" id="28108"/>
    <lineage>
        <taxon>Bacteria</taxon>
        <taxon>Pseudomonadati</taxon>
        <taxon>Pseudomonadota</taxon>
        <taxon>Gammaproteobacteria</taxon>
        <taxon>Alteromonadales</taxon>
        <taxon>Alteromonadaceae</taxon>
        <taxon>Alteromonas/Salinimonas group</taxon>
        <taxon>Alteromonas</taxon>
    </lineage>
</organism>
<name>A0AB36FVZ3_ALTMA</name>
<reference evidence="1 2" key="1">
    <citation type="submission" date="2016-09" db="EMBL/GenBank/DDBJ databases">
        <title>Draft Genome Sequence of four Alteromonas macleodii strains isolated from copper coupons and grown long-term at elevated copper levels.</title>
        <authorList>
            <person name="Cusick K."/>
            <person name="Dale J."/>
            <person name="Little B."/>
            <person name="Biffinger J."/>
        </authorList>
    </citation>
    <scope>NUCLEOTIDE SEQUENCE [LARGE SCALE GENOMIC DNA]</scope>
    <source>
        <strain evidence="1 2">KCP01</strain>
    </source>
</reference>
<protein>
    <submittedName>
        <fullName evidence="1">Uncharacterized protein</fullName>
    </submittedName>
</protein>
<dbReference type="EMBL" id="MIPY01000008">
    <property type="protein sequence ID" value="OES34263.1"/>
    <property type="molecule type" value="Genomic_DNA"/>
</dbReference>
<proteinExistence type="predicted"/>
<keyword evidence="2" id="KW-1185">Reference proteome</keyword>
<accession>A0AB36FVZ3</accession>
<dbReference type="AlphaFoldDB" id="A0AB36FVZ3"/>
<sequence>MYRYDFSLLPLVALAEFQTLYCVMKLKETMIYRSSDCKVITSR</sequence>